<evidence type="ECO:0000256" key="1">
    <source>
        <dbReference type="SAM" id="MobiDB-lite"/>
    </source>
</evidence>
<dbReference type="RefSeq" id="WP_123211196.1">
    <property type="nucleotide sequence ID" value="NZ_RJVO01000002.1"/>
</dbReference>
<accession>A0A3N0VHC6</accession>
<evidence type="ECO:0000313" key="4">
    <source>
        <dbReference type="Proteomes" id="UP000282106"/>
    </source>
</evidence>
<sequence>MNQAIVPARLLLIALAGVALAACASGPLHKAPAGNGGSIHTAAIGQAPPAEPPSFGSKPLSELNTPDAIAAREAQGRLGGGVATPPPAFPAYPDYPAEPPPPPLEFGTPPPVLAYPAPSPSSAPPRVPVASMAPGEPAAAHAQVSAFSKGAKVSARPGAALRLRPNSASEAIQSLLLDTPVVLDSRVYNAEGYWWYVTSGADDGWVAQSDLLIP</sequence>
<protein>
    <submittedName>
        <fullName evidence="3">SH3 domain-containing protein</fullName>
    </submittedName>
</protein>
<organism evidence="3 4">
    <name type="scientific">Stagnimonas aquatica</name>
    <dbReference type="NCBI Taxonomy" id="2689987"/>
    <lineage>
        <taxon>Bacteria</taxon>
        <taxon>Pseudomonadati</taxon>
        <taxon>Pseudomonadota</taxon>
        <taxon>Gammaproteobacteria</taxon>
        <taxon>Nevskiales</taxon>
        <taxon>Nevskiaceae</taxon>
        <taxon>Stagnimonas</taxon>
    </lineage>
</organism>
<gene>
    <name evidence="3" type="ORF">ED208_07240</name>
</gene>
<dbReference type="InParanoid" id="A0A3N0VHC6"/>
<keyword evidence="2" id="KW-0732">Signal</keyword>
<keyword evidence="4" id="KW-1185">Reference proteome</keyword>
<dbReference type="Proteomes" id="UP000282106">
    <property type="component" value="Unassembled WGS sequence"/>
</dbReference>
<proteinExistence type="predicted"/>
<evidence type="ECO:0000313" key="3">
    <source>
        <dbReference type="EMBL" id="ROH92153.1"/>
    </source>
</evidence>
<name>A0A3N0VHC6_9GAMM</name>
<feature type="region of interest" description="Disordered" evidence="1">
    <location>
        <begin position="39"/>
        <end position="62"/>
    </location>
</feature>
<comment type="caution">
    <text evidence="3">The sequence shown here is derived from an EMBL/GenBank/DDBJ whole genome shotgun (WGS) entry which is preliminary data.</text>
</comment>
<feature type="region of interest" description="Disordered" evidence="1">
    <location>
        <begin position="77"/>
        <end position="104"/>
    </location>
</feature>
<dbReference type="AlphaFoldDB" id="A0A3N0VHC6"/>
<evidence type="ECO:0000256" key="2">
    <source>
        <dbReference type="SAM" id="SignalP"/>
    </source>
</evidence>
<feature type="chain" id="PRO_5018314310" evidence="2">
    <location>
        <begin position="22"/>
        <end position="214"/>
    </location>
</feature>
<reference evidence="3 4" key="1">
    <citation type="submission" date="2018-10" db="EMBL/GenBank/DDBJ databases">
        <authorList>
            <person name="Chen W.-M."/>
        </authorList>
    </citation>
    <scope>NUCLEOTIDE SEQUENCE [LARGE SCALE GENOMIC DNA]</scope>
    <source>
        <strain evidence="3 4">THS-13</strain>
    </source>
</reference>
<dbReference type="EMBL" id="RJVO01000002">
    <property type="protein sequence ID" value="ROH92153.1"/>
    <property type="molecule type" value="Genomic_DNA"/>
</dbReference>
<feature type="signal peptide" evidence="2">
    <location>
        <begin position="1"/>
        <end position="21"/>
    </location>
</feature>